<dbReference type="PROSITE" id="PS51318">
    <property type="entry name" value="TAT"/>
    <property type="match status" value="1"/>
</dbReference>
<dbReference type="RefSeq" id="WP_013042224.1">
    <property type="nucleotide sequence ID" value="NC_014008.1"/>
</dbReference>
<dbReference type="PANTHER" id="PTHR43818">
    <property type="entry name" value="BCDNA.GH03377"/>
    <property type="match status" value="1"/>
</dbReference>
<feature type="domain" description="Gfo/Idh/MocA-like oxidoreductase N-terminal" evidence="1">
    <location>
        <begin position="38"/>
        <end position="161"/>
    </location>
</feature>
<dbReference type="Gene3D" id="3.30.360.10">
    <property type="entry name" value="Dihydrodipicolinate Reductase, domain 2"/>
    <property type="match status" value="1"/>
</dbReference>
<name>D5EN64_CORAD</name>
<dbReference type="InterPro" id="IPR036291">
    <property type="entry name" value="NAD(P)-bd_dom_sf"/>
</dbReference>
<organism evidence="3 4">
    <name type="scientific">Coraliomargarita akajimensis (strain DSM 45221 / IAM 15411 / JCM 23193 / KCTC 12865 / 04OKA010-24)</name>
    <dbReference type="NCBI Taxonomy" id="583355"/>
    <lineage>
        <taxon>Bacteria</taxon>
        <taxon>Pseudomonadati</taxon>
        <taxon>Verrucomicrobiota</taxon>
        <taxon>Opitutia</taxon>
        <taxon>Puniceicoccales</taxon>
        <taxon>Coraliomargaritaceae</taxon>
        <taxon>Coraliomargarita</taxon>
    </lineage>
</organism>
<reference evidence="3 4" key="1">
    <citation type="journal article" date="2010" name="Stand. Genomic Sci.">
        <title>Complete genome sequence of Coraliomargarita akajimensis type strain (04OKA010-24).</title>
        <authorList>
            <person name="Mavromatis K."/>
            <person name="Abt B."/>
            <person name="Brambilla E."/>
            <person name="Lapidus A."/>
            <person name="Copeland A."/>
            <person name="Deshpande S."/>
            <person name="Nolan M."/>
            <person name="Lucas S."/>
            <person name="Tice H."/>
            <person name="Cheng J.F."/>
            <person name="Han C."/>
            <person name="Detter J.C."/>
            <person name="Woyke T."/>
            <person name="Goodwin L."/>
            <person name="Pitluck S."/>
            <person name="Held B."/>
            <person name="Brettin T."/>
            <person name="Tapia R."/>
            <person name="Ivanova N."/>
            <person name="Mikhailova N."/>
            <person name="Pati A."/>
            <person name="Liolios K."/>
            <person name="Chen A."/>
            <person name="Palaniappan K."/>
            <person name="Land M."/>
            <person name="Hauser L."/>
            <person name="Chang Y.J."/>
            <person name="Jeffries C.D."/>
            <person name="Rohde M."/>
            <person name="Goker M."/>
            <person name="Bristow J."/>
            <person name="Eisen J.A."/>
            <person name="Markowitz V."/>
            <person name="Hugenholtz P."/>
            <person name="Klenk H.P."/>
            <person name="Kyrpides N.C."/>
        </authorList>
    </citation>
    <scope>NUCLEOTIDE SEQUENCE [LARGE SCALE GENOMIC DNA]</scope>
    <source>
        <strain evidence="4">DSM 45221 / IAM 15411 / JCM 23193 / KCTC 12865</strain>
    </source>
</reference>
<protein>
    <submittedName>
        <fullName evidence="3">Oxidoreductase domain protein</fullName>
    </submittedName>
</protein>
<dbReference type="SUPFAM" id="SSF51735">
    <property type="entry name" value="NAD(P)-binding Rossmann-fold domains"/>
    <property type="match status" value="1"/>
</dbReference>
<gene>
    <name evidence="3" type="ordered locus">Caka_0474</name>
</gene>
<dbReference type="InterPro" id="IPR000683">
    <property type="entry name" value="Gfo/Idh/MocA-like_OxRdtase_N"/>
</dbReference>
<dbReference type="InterPro" id="IPR043906">
    <property type="entry name" value="Gfo/Idh/MocA_OxRdtase_bact_C"/>
</dbReference>
<dbReference type="Pfam" id="PF19051">
    <property type="entry name" value="GFO_IDH_MocA_C2"/>
    <property type="match status" value="1"/>
</dbReference>
<evidence type="ECO:0000313" key="4">
    <source>
        <dbReference type="Proteomes" id="UP000000925"/>
    </source>
</evidence>
<evidence type="ECO:0000313" key="3">
    <source>
        <dbReference type="EMBL" id="ADE53499.1"/>
    </source>
</evidence>
<keyword evidence="4" id="KW-1185">Reference proteome</keyword>
<dbReference type="eggNOG" id="COG0673">
    <property type="taxonomic scope" value="Bacteria"/>
</dbReference>
<evidence type="ECO:0000259" key="2">
    <source>
        <dbReference type="Pfam" id="PF19051"/>
    </source>
</evidence>
<dbReference type="Gene3D" id="3.40.50.720">
    <property type="entry name" value="NAD(P)-binding Rossmann-like Domain"/>
    <property type="match status" value="1"/>
</dbReference>
<dbReference type="AlphaFoldDB" id="D5EN64"/>
<dbReference type="GO" id="GO:0000166">
    <property type="term" value="F:nucleotide binding"/>
    <property type="evidence" value="ECO:0007669"/>
    <property type="project" value="InterPro"/>
</dbReference>
<accession>D5EN64</accession>
<dbReference type="Proteomes" id="UP000000925">
    <property type="component" value="Chromosome"/>
</dbReference>
<feature type="domain" description="Gfo/Idh/MocA-like oxidoreductase bacterial type C-terminal" evidence="2">
    <location>
        <begin position="203"/>
        <end position="430"/>
    </location>
</feature>
<dbReference type="STRING" id="583355.Caka_0474"/>
<dbReference type="SUPFAM" id="SSF55347">
    <property type="entry name" value="Glyceraldehyde-3-phosphate dehydrogenase-like, C-terminal domain"/>
    <property type="match status" value="1"/>
</dbReference>
<dbReference type="KEGG" id="caa:Caka_0474"/>
<dbReference type="HOGENOM" id="CLU_023194_24_0_0"/>
<dbReference type="InterPro" id="IPR006311">
    <property type="entry name" value="TAT_signal"/>
</dbReference>
<dbReference type="EMBL" id="CP001998">
    <property type="protein sequence ID" value="ADE53499.1"/>
    <property type="molecule type" value="Genomic_DNA"/>
</dbReference>
<dbReference type="OrthoDB" id="9815825at2"/>
<dbReference type="PANTHER" id="PTHR43818:SF5">
    <property type="entry name" value="OXIDOREDUCTASE FAMILY PROTEIN"/>
    <property type="match status" value="1"/>
</dbReference>
<dbReference type="Pfam" id="PF01408">
    <property type="entry name" value="GFO_IDH_MocA"/>
    <property type="match status" value="1"/>
</dbReference>
<sequence length="433" mass="48625">MNINRRQFIRTAGLASAAFPTIISSTALGQNAPSKKITLGFIGVGYQGVQRNLRSFLNEQDCQVVSVCDAYMSRALKAQAMVHETYGNRDCKAVQDFREIINDPSIDAVVISTPDHWHVPMSIMAVEAGKDVFCEKPTLSIHEGRELVDAFTKHNAIFQAGIEDRSSIHFHKMVEWVKNGEIGELERVNVMIPGGMNFAKEAAVEVPEDLDWNLWQGPAAFHDYTPNRTGFWQWRSIDAYSKGAILDMGTHLVDTAQIGINDPDVCPVEVSGTGEIPVDRLTDVPIKFDLNYRYGNGVELHVINGPKGGWDPDGCAIEFIGNKGWIRRKSWSAGIEASDKNILRKRYAEGESKHWKLPPGEHRDFLDGVKARKHPVYPAIDLHHMSTMLHMGVLCIELERGLKWDPKTEQFLNDDEANKRCHRPAARNWEQAS</sequence>
<evidence type="ECO:0000259" key="1">
    <source>
        <dbReference type="Pfam" id="PF01408"/>
    </source>
</evidence>
<proteinExistence type="predicted"/>
<dbReference type="InterPro" id="IPR050463">
    <property type="entry name" value="Gfo/Idh/MocA_oxidrdct_glycsds"/>
</dbReference>